<feature type="region of interest" description="Disordered" evidence="1">
    <location>
        <begin position="1"/>
        <end position="38"/>
    </location>
</feature>
<feature type="region of interest" description="Disordered" evidence="1">
    <location>
        <begin position="94"/>
        <end position="170"/>
    </location>
</feature>
<dbReference type="AlphaFoldDB" id="A0A9N8HNJ4"/>
<organism evidence="2 3">
    <name type="scientific">Seminavis robusta</name>
    <dbReference type="NCBI Taxonomy" id="568900"/>
    <lineage>
        <taxon>Eukaryota</taxon>
        <taxon>Sar</taxon>
        <taxon>Stramenopiles</taxon>
        <taxon>Ochrophyta</taxon>
        <taxon>Bacillariophyta</taxon>
        <taxon>Bacillariophyceae</taxon>
        <taxon>Bacillariophycidae</taxon>
        <taxon>Naviculales</taxon>
        <taxon>Naviculaceae</taxon>
        <taxon>Seminavis</taxon>
    </lineage>
</organism>
<evidence type="ECO:0000313" key="2">
    <source>
        <dbReference type="EMBL" id="CAB9517033.1"/>
    </source>
</evidence>
<dbReference type="Proteomes" id="UP001153069">
    <property type="component" value="Unassembled WGS sequence"/>
</dbReference>
<accession>A0A9N8HNJ4</accession>
<gene>
    <name evidence="2" type="ORF">SEMRO_825_G207660.1</name>
</gene>
<name>A0A9N8HNJ4_9STRA</name>
<protein>
    <submittedName>
        <fullName evidence="2">Uncharacterized protein</fullName>
    </submittedName>
</protein>
<keyword evidence="3" id="KW-1185">Reference proteome</keyword>
<evidence type="ECO:0000256" key="1">
    <source>
        <dbReference type="SAM" id="MobiDB-lite"/>
    </source>
</evidence>
<feature type="compositionally biased region" description="Basic residues" evidence="1">
    <location>
        <begin position="19"/>
        <end position="28"/>
    </location>
</feature>
<proteinExistence type="predicted"/>
<dbReference type="EMBL" id="CAICTM010000824">
    <property type="protein sequence ID" value="CAB9517033.1"/>
    <property type="molecule type" value="Genomic_DNA"/>
</dbReference>
<reference evidence="2" key="1">
    <citation type="submission" date="2020-06" db="EMBL/GenBank/DDBJ databases">
        <authorList>
            <consortium name="Plant Systems Biology data submission"/>
        </authorList>
    </citation>
    <scope>NUCLEOTIDE SEQUENCE</scope>
    <source>
        <strain evidence="2">D6</strain>
    </source>
</reference>
<comment type="caution">
    <text evidence="2">The sequence shown here is derived from an EMBL/GenBank/DDBJ whole genome shotgun (WGS) entry which is preliminary data.</text>
</comment>
<feature type="compositionally biased region" description="Polar residues" evidence="1">
    <location>
        <begin position="120"/>
        <end position="133"/>
    </location>
</feature>
<evidence type="ECO:0000313" key="3">
    <source>
        <dbReference type="Proteomes" id="UP001153069"/>
    </source>
</evidence>
<sequence length="297" mass="33025">MAPKLLPGLSKMTKAWIMKPKKRNRKKSSSKDNNSVPMEVVPMEEHVSEPTPSPAVVGCINKPQVARGSSATTWCSSAHLSEPFMVSPSATDVTTTSSAFSRPSPLKPCQNGDEMDVEDTTWNSSDDAGSCPSSPLPVRHRRPAPVRQRAVSLTSGLHHQYHHQEKDNQRRDLMQLHHSQSTSFRLRKRNRALSDADFDQLLTMSRGWSYDPAEPSKDGTHHNRSQALGSTDFDRYIFAPTAPKTRSQSTTAVMYSPRRASLARTRMHSSDTAVVTTAHPFFRPIQDDENLAPFACC</sequence>